<gene>
    <name evidence="1" type="ORF">sscle_06g052320</name>
</gene>
<organism evidence="1 2">
    <name type="scientific">Sclerotinia sclerotiorum (strain ATCC 18683 / 1980 / Ss-1)</name>
    <name type="common">White mold</name>
    <name type="synonym">Whetzelinia sclerotiorum</name>
    <dbReference type="NCBI Taxonomy" id="665079"/>
    <lineage>
        <taxon>Eukaryota</taxon>
        <taxon>Fungi</taxon>
        <taxon>Dikarya</taxon>
        <taxon>Ascomycota</taxon>
        <taxon>Pezizomycotina</taxon>
        <taxon>Leotiomycetes</taxon>
        <taxon>Helotiales</taxon>
        <taxon>Sclerotiniaceae</taxon>
        <taxon>Sclerotinia</taxon>
    </lineage>
</organism>
<reference evidence="2" key="1">
    <citation type="journal article" date="2017" name="Genome Biol. Evol.">
        <title>The complete genome sequence of the phytopathogenic fungus Sclerotinia sclerotiorum reveals insights into the genome architecture of broad host range pathogens.</title>
        <authorList>
            <person name="Derbyshire M."/>
            <person name="Denton-Giles M."/>
            <person name="Hegedus D."/>
            <person name="Seifbarghy S."/>
            <person name="Rollins J."/>
            <person name="van Kan J."/>
            <person name="Seidl M.F."/>
            <person name="Faino L."/>
            <person name="Mbengue M."/>
            <person name="Navaud O."/>
            <person name="Raffaele S."/>
            <person name="Hammond-Kosack K."/>
            <person name="Heard S."/>
            <person name="Oliver R."/>
        </authorList>
    </citation>
    <scope>NUCLEOTIDE SEQUENCE [LARGE SCALE GENOMIC DNA]</scope>
    <source>
        <strain evidence="2">ATCC 18683 / 1980 / Ss-1</strain>
    </source>
</reference>
<evidence type="ECO:0000313" key="2">
    <source>
        <dbReference type="Proteomes" id="UP000177798"/>
    </source>
</evidence>
<dbReference type="RefSeq" id="XP_001591588.1">
    <property type="nucleotide sequence ID" value="XM_001591538.1"/>
</dbReference>
<sequence>MRKTWTTEATRLCIWLALGVREYEMKQIRENTKESNKKWELTYSNYGNTISGLWFLESDIYESVADFMSVLDEKISFDPNREFNASKIASCLYKFNHHWQVLVVVPQEPEIDLGDILPGEFSEFGFSAVLEATMRLMPGTKNDTPLWWEIIQKKWVFIFQKYLKNQLRVRLIPFRNPITRKRFHFIRLIKTLTLSFTIPT</sequence>
<name>A0A1D9Q6N9_SCLS1</name>
<dbReference type="AlphaFoldDB" id="A0A1D9Q6N9"/>
<dbReference type="Proteomes" id="UP000177798">
    <property type="component" value="Chromosome 6"/>
</dbReference>
<proteinExistence type="predicted"/>
<accession>A0A1D9Q6N9</accession>
<dbReference type="EMBL" id="CP017819">
    <property type="protein sequence ID" value="APA10462.1"/>
    <property type="molecule type" value="Genomic_DNA"/>
</dbReference>
<dbReference type="VEuPathDB" id="FungiDB:sscle_06g052320"/>
<protein>
    <submittedName>
        <fullName evidence="1">Uncharacterized protein</fullName>
    </submittedName>
</protein>
<evidence type="ECO:0000313" key="1">
    <source>
        <dbReference type="EMBL" id="APA10462.1"/>
    </source>
</evidence>
<dbReference type="OrthoDB" id="3526051at2759"/>
<dbReference type="KEGG" id="ssl:SS1G_07034"/>